<keyword evidence="1" id="KW-1133">Transmembrane helix</keyword>
<dbReference type="Proteomes" id="UP000180235">
    <property type="component" value="Chromosome"/>
</dbReference>
<dbReference type="AlphaFoldDB" id="A0A1J0ACP2"/>
<dbReference type="InterPro" id="IPR052928">
    <property type="entry name" value="Desiccation-related_membrane"/>
</dbReference>
<sequence length="101" mass="10762">MSRNNAGAFLGGVVLGGVAGVVAGMVLAPRSGQETRRVLGKTAAALPELTADVADNLQLQAQRWTGLLQARWQGTWERLQTALSTGVEAGRQEHQRQQNRG</sequence>
<gene>
    <name evidence="2" type="ORF">GlitD10_1381</name>
</gene>
<dbReference type="PANTHER" id="PTHR35792">
    <property type="entry name" value="GENERAL STRESS PROTEIN"/>
    <property type="match status" value="1"/>
</dbReference>
<dbReference type="STRING" id="1188229.GlitD10_1381"/>
<dbReference type="RefSeq" id="WP_071454249.1">
    <property type="nucleotide sequence ID" value="NZ_CP017675.1"/>
</dbReference>
<evidence type="ECO:0000313" key="3">
    <source>
        <dbReference type="Proteomes" id="UP000180235"/>
    </source>
</evidence>
<feature type="transmembrane region" description="Helical" evidence="1">
    <location>
        <begin position="6"/>
        <end position="28"/>
    </location>
</feature>
<evidence type="ECO:0000313" key="2">
    <source>
        <dbReference type="EMBL" id="APB33702.1"/>
    </source>
</evidence>
<organism evidence="2 3">
    <name type="scientific">Gloeomargarita lithophora Alchichica-D10</name>
    <dbReference type="NCBI Taxonomy" id="1188229"/>
    <lineage>
        <taxon>Bacteria</taxon>
        <taxon>Bacillati</taxon>
        <taxon>Cyanobacteriota</taxon>
        <taxon>Cyanophyceae</taxon>
        <taxon>Gloeomargaritales</taxon>
        <taxon>Gloeomargaritaceae</taxon>
        <taxon>Gloeomargarita</taxon>
    </lineage>
</organism>
<dbReference type="Pfam" id="PF12732">
    <property type="entry name" value="YtxH"/>
    <property type="match status" value="1"/>
</dbReference>
<keyword evidence="3" id="KW-1185">Reference proteome</keyword>
<keyword evidence="1" id="KW-0472">Membrane</keyword>
<name>A0A1J0ACP2_9CYAN</name>
<keyword evidence="1" id="KW-0812">Transmembrane</keyword>
<reference evidence="2 3" key="1">
    <citation type="submission" date="2016-10" db="EMBL/GenBank/DDBJ databases">
        <title>Description of Gloeomargarita lithophora gen. nov., sp. nov., a thylakoid-bearing basal-branching cyanobacterium with intracellular carbonates, and proposal for Gloeomargaritales ord. nov.</title>
        <authorList>
            <person name="Moreira D."/>
            <person name="Tavera R."/>
            <person name="Benzerara K."/>
            <person name="Skouri-Panet F."/>
            <person name="Couradeau E."/>
            <person name="Gerard E."/>
            <person name="Loussert C."/>
            <person name="Novelo E."/>
            <person name="Zivanovic Y."/>
            <person name="Lopez-Garcia P."/>
        </authorList>
    </citation>
    <scope>NUCLEOTIDE SEQUENCE [LARGE SCALE GENOMIC DNA]</scope>
    <source>
        <strain evidence="2 3">D10</strain>
    </source>
</reference>
<dbReference type="InterPro" id="IPR024623">
    <property type="entry name" value="YtxH"/>
</dbReference>
<dbReference type="OrthoDB" id="464005at2"/>
<proteinExistence type="predicted"/>
<dbReference type="PANTHER" id="PTHR35792:SF1">
    <property type="entry name" value="SLL0268 PROTEIN"/>
    <property type="match status" value="1"/>
</dbReference>
<dbReference type="EMBL" id="CP017675">
    <property type="protein sequence ID" value="APB33702.1"/>
    <property type="molecule type" value="Genomic_DNA"/>
</dbReference>
<evidence type="ECO:0000256" key="1">
    <source>
        <dbReference type="SAM" id="Phobius"/>
    </source>
</evidence>
<protein>
    <submittedName>
        <fullName evidence="2">Gas vesicle protein</fullName>
    </submittedName>
</protein>
<dbReference type="KEGG" id="glt:GlitD10_1381"/>
<accession>A0A1J0ACP2</accession>